<name>A0ABP8K780_9ACTN</name>
<sequence length="72" mass="7982">MWSRTLRQSSSRREGLGLSQEAAAVQCDLHWTYVGQVERGQRSPRVENVLKFARGLDTTPGALLDGLPVEAE</sequence>
<organism evidence="2 3">
    <name type="scientific">Tsukamurella soli</name>
    <dbReference type="NCBI Taxonomy" id="644556"/>
    <lineage>
        <taxon>Bacteria</taxon>
        <taxon>Bacillati</taxon>
        <taxon>Actinomycetota</taxon>
        <taxon>Actinomycetes</taxon>
        <taxon>Mycobacteriales</taxon>
        <taxon>Tsukamurellaceae</taxon>
        <taxon>Tsukamurella</taxon>
    </lineage>
</organism>
<evidence type="ECO:0000313" key="3">
    <source>
        <dbReference type="Proteomes" id="UP001500635"/>
    </source>
</evidence>
<dbReference type="InterPro" id="IPR010982">
    <property type="entry name" value="Lambda_DNA-bd_dom_sf"/>
</dbReference>
<dbReference type="InterPro" id="IPR001387">
    <property type="entry name" value="Cro/C1-type_HTH"/>
</dbReference>
<dbReference type="SUPFAM" id="SSF47413">
    <property type="entry name" value="lambda repressor-like DNA-binding domains"/>
    <property type="match status" value="1"/>
</dbReference>
<feature type="domain" description="HTH cro/C1-type" evidence="1">
    <location>
        <begin position="5"/>
        <end position="63"/>
    </location>
</feature>
<reference evidence="3" key="1">
    <citation type="journal article" date="2019" name="Int. J. Syst. Evol. Microbiol.">
        <title>The Global Catalogue of Microorganisms (GCM) 10K type strain sequencing project: providing services to taxonomists for standard genome sequencing and annotation.</title>
        <authorList>
            <consortium name="The Broad Institute Genomics Platform"/>
            <consortium name="The Broad Institute Genome Sequencing Center for Infectious Disease"/>
            <person name="Wu L."/>
            <person name="Ma J."/>
        </authorList>
    </citation>
    <scope>NUCLEOTIDE SEQUENCE [LARGE SCALE GENOMIC DNA]</scope>
    <source>
        <strain evidence="3">JCM 17688</strain>
    </source>
</reference>
<dbReference type="Pfam" id="PF01381">
    <property type="entry name" value="HTH_3"/>
    <property type="match status" value="1"/>
</dbReference>
<dbReference type="SMART" id="SM00530">
    <property type="entry name" value="HTH_XRE"/>
    <property type="match status" value="1"/>
</dbReference>
<dbReference type="RefSeq" id="WP_344999595.1">
    <property type="nucleotide sequence ID" value="NZ_BAABFR010000089.1"/>
</dbReference>
<keyword evidence="3" id="KW-1185">Reference proteome</keyword>
<protein>
    <recommendedName>
        <fullName evidence="1">HTH cro/C1-type domain-containing protein</fullName>
    </recommendedName>
</protein>
<accession>A0ABP8K780</accession>
<evidence type="ECO:0000259" key="1">
    <source>
        <dbReference type="SMART" id="SM00530"/>
    </source>
</evidence>
<evidence type="ECO:0000313" key="2">
    <source>
        <dbReference type="EMBL" id="GAA4401535.1"/>
    </source>
</evidence>
<comment type="caution">
    <text evidence="2">The sequence shown here is derived from an EMBL/GenBank/DDBJ whole genome shotgun (WGS) entry which is preliminary data.</text>
</comment>
<dbReference type="CDD" id="cd00093">
    <property type="entry name" value="HTH_XRE"/>
    <property type="match status" value="1"/>
</dbReference>
<dbReference type="Proteomes" id="UP001500635">
    <property type="component" value="Unassembled WGS sequence"/>
</dbReference>
<dbReference type="Gene3D" id="1.10.260.40">
    <property type="entry name" value="lambda repressor-like DNA-binding domains"/>
    <property type="match status" value="1"/>
</dbReference>
<proteinExistence type="predicted"/>
<dbReference type="EMBL" id="BAABFR010000089">
    <property type="protein sequence ID" value="GAA4401535.1"/>
    <property type="molecule type" value="Genomic_DNA"/>
</dbReference>
<gene>
    <name evidence="2" type="ORF">GCM10023147_41200</name>
</gene>